<feature type="region of interest" description="Disordered" evidence="2">
    <location>
        <begin position="113"/>
        <end position="136"/>
    </location>
</feature>
<feature type="region of interest" description="Disordered" evidence="2">
    <location>
        <begin position="158"/>
        <end position="181"/>
    </location>
</feature>
<proteinExistence type="predicted"/>
<comment type="caution">
    <text evidence="3">The sequence shown here is derived from an EMBL/GenBank/DDBJ whole genome shotgun (WGS) entry which is preliminary data.</text>
</comment>
<feature type="region of interest" description="Disordered" evidence="2">
    <location>
        <begin position="221"/>
        <end position="287"/>
    </location>
</feature>
<protein>
    <submittedName>
        <fullName evidence="3">Uncharacterized protein</fullName>
    </submittedName>
</protein>
<keyword evidence="1" id="KW-0175">Coiled coil</keyword>
<evidence type="ECO:0000313" key="3">
    <source>
        <dbReference type="EMBL" id="KAK7061369.1"/>
    </source>
</evidence>
<evidence type="ECO:0000256" key="1">
    <source>
        <dbReference type="SAM" id="Coils"/>
    </source>
</evidence>
<evidence type="ECO:0000313" key="4">
    <source>
        <dbReference type="Proteomes" id="UP001362999"/>
    </source>
</evidence>
<dbReference type="EMBL" id="JAWWNJ010000002">
    <property type="protein sequence ID" value="KAK7061369.1"/>
    <property type="molecule type" value="Genomic_DNA"/>
</dbReference>
<accession>A0AAW0ECT6</accession>
<feature type="compositionally biased region" description="Acidic residues" evidence="2">
    <location>
        <begin position="171"/>
        <end position="181"/>
    </location>
</feature>
<dbReference type="Proteomes" id="UP001362999">
    <property type="component" value="Unassembled WGS sequence"/>
</dbReference>
<evidence type="ECO:0000256" key="2">
    <source>
        <dbReference type="SAM" id="MobiDB-lite"/>
    </source>
</evidence>
<organism evidence="3 4">
    <name type="scientific">Favolaschia claudopus</name>
    <dbReference type="NCBI Taxonomy" id="2862362"/>
    <lineage>
        <taxon>Eukaryota</taxon>
        <taxon>Fungi</taxon>
        <taxon>Dikarya</taxon>
        <taxon>Basidiomycota</taxon>
        <taxon>Agaricomycotina</taxon>
        <taxon>Agaricomycetes</taxon>
        <taxon>Agaricomycetidae</taxon>
        <taxon>Agaricales</taxon>
        <taxon>Marasmiineae</taxon>
        <taxon>Mycenaceae</taxon>
        <taxon>Favolaschia</taxon>
    </lineage>
</organism>
<feature type="compositionally biased region" description="Pro residues" evidence="2">
    <location>
        <begin position="251"/>
        <end position="265"/>
    </location>
</feature>
<sequence>MLHTPPMSAMTALDVGEHSPISPTSDYSTDEPDEEWQSERKQLIHDSFQDMIQGAKDRLERKLQNLNMEDMDEQDRIHERELLIEDYQTESVAIKRLAKEEFEHALQRERLVRKLRRDTPGRPPRHSPTISRLDLEHDQAAALKAATNDANVEAAFQSLIHPSSHDRPLTPDDEEDDDVDEIAELKEELKAAAAANAGMPEVEHISPSAGALTIKITRLPHEPPLHGSVWVKASDAAKKHELARRQKANPKPEPPPPGPPAPPPKKWVSASDAARRTSYRRIESHGS</sequence>
<dbReference type="AlphaFoldDB" id="A0AAW0ECT6"/>
<feature type="region of interest" description="Disordered" evidence="2">
    <location>
        <begin position="1"/>
        <end position="36"/>
    </location>
</feature>
<name>A0AAW0ECT6_9AGAR</name>
<keyword evidence="4" id="KW-1185">Reference proteome</keyword>
<feature type="coiled-coil region" evidence="1">
    <location>
        <begin position="49"/>
        <end position="76"/>
    </location>
</feature>
<gene>
    <name evidence="3" type="ORF">R3P38DRAFT_2829114</name>
</gene>
<feature type="compositionally biased region" description="Basic and acidic residues" evidence="2">
    <location>
        <begin position="235"/>
        <end position="244"/>
    </location>
</feature>
<reference evidence="3 4" key="1">
    <citation type="journal article" date="2024" name="J Genomics">
        <title>Draft genome sequencing and assembly of Favolaschia claudopus CIRM-BRFM 2984 isolated from oak limbs.</title>
        <authorList>
            <person name="Navarro D."/>
            <person name="Drula E."/>
            <person name="Chaduli D."/>
            <person name="Cazenave R."/>
            <person name="Ahrendt S."/>
            <person name="Wang J."/>
            <person name="Lipzen A."/>
            <person name="Daum C."/>
            <person name="Barry K."/>
            <person name="Grigoriev I.V."/>
            <person name="Favel A."/>
            <person name="Rosso M.N."/>
            <person name="Martin F."/>
        </authorList>
    </citation>
    <scope>NUCLEOTIDE SEQUENCE [LARGE SCALE GENOMIC DNA]</scope>
    <source>
        <strain evidence="3 4">CIRM-BRFM 2984</strain>
    </source>
</reference>